<feature type="chain" id="PRO_5027044098" description="Secreted protein" evidence="1">
    <location>
        <begin position="19"/>
        <end position="123"/>
    </location>
</feature>
<name>A0A6M2E261_9ACAR</name>
<evidence type="ECO:0000313" key="2">
    <source>
        <dbReference type="EMBL" id="NOV52655.1"/>
    </source>
</evidence>
<reference evidence="2" key="1">
    <citation type="submission" date="2019-12" db="EMBL/GenBank/DDBJ databases">
        <title>The sialotranscriptome of the gopher-tortoise tick, Amblyomma tuberculatum.</title>
        <authorList>
            <person name="Karim S."/>
            <person name="Andersen J."/>
            <person name="Kumar D."/>
            <person name="Adamson S."/>
            <person name="Ennen J."/>
            <person name="Qualis C.P."/>
            <person name="Ribeiro J.M.C."/>
        </authorList>
    </citation>
    <scope>NUCLEOTIDE SEQUENCE</scope>
    <source>
        <strain evidence="2">Removed</strain>
        <tissue evidence="2">Salivary glands</tissue>
    </source>
</reference>
<proteinExistence type="predicted"/>
<keyword evidence="1" id="KW-0732">Signal</keyword>
<sequence>MRCPALSLCLFAGKAALASRVTLNNAHRRRHASGRARLNSLGCIMACLQSFFLHRRKEKKMFVVRKDGWLAASCRDRSRAFFSPPQFFIARLLFRVNVPRSLVAGVGVSCLGCVCAPRRVARE</sequence>
<dbReference type="AlphaFoldDB" id="A0A6M2E261"/>
<evidence type="ECO:0008006" key="3">
    <source>
        <dbReference type="Google" id="ProtNLM"/>
    </source>
</evidence>
<accession>A0A6M2E261</accession>
<feature type="signal peptide" evidence="1">
    <location>
        <begin position="1"/>
        <end position="18"/>
    </location>
</feature>
<protein>
    <recommendedName>
        <fullName evidence="3">Secreted protein</fullName>
    </recommendedName>
</protein>
<evidence type="ECO:0000256" key="1">
    <source>
        <dbReference type="SAM" id="SignalP"/>
    </source>
</evidence>
<dbReference type="EMBL" id="GIDH01000712">
    <property type="protein sequence ID" value="NOV52655.1"/>
    <property type="molecule type" value="Transcribed_RNA"/>
</dbReference>
<organism evidence="2">
    <name type="scientific">Amblyomma tuberculatum</name>
    <dbReference type="NCBI Taxonomy" id="48802"/>
    <lineage>
        <taxon>Eukaryota</taxon>
        <taxon>Metazoa</taxon>
        <taxon>Ecdysozoa</taxon>
        <taxon>Arthropoda</taxon>
        <taxon>Chelicerata</taxon>
        <taxon>Arachnida</taxon>
        <taxon>Acari</taxon>
        <taxon>Parasitiformes</taxon>
        <taxon>Ixodida</taxon>
        <taxon>Ixodoidea</taxon>
        <taxon>Ixodidae</taxon>
        <taxon>Amblyomminae</taxon>
        <taxon>Amblyomma</taxon>
    </lineage>
</organism>